<dbReference type="EMBL" id="QBMC01000071">
    <property type="protein sequence ID" value="PZO17111.1"/>
    <property type="molecule type" value="Genomic_DNA"/>
</dbReference>
<organism evidence="4 5">
    <name type="scientific">Leptolyngbya foveolarum</name>
    <dbReference type="NCBI Taxonomy" id="47253"/>
    <lineage>
        <taxon>Bacteria</taxon>
        <taxon>Bacillati</taxon>
        <taxon>Cyanobacteriota</taxon>
        <taxon>Cyanophyceae</taxon>
        <taxon>Leptolyngbyales</taxon>
        <taxon>Leptolyngbyaceae</taxon>
        <taxon>Leptolyngbya group</taxon>
        <taxon>Leptolyngbya</taxon>
    </lineage>
</organism>
<dbReference type="Gene3D" id="1.10.510.10">
    <property type="entry name" value="Transferase(Phosphotransferase) domain 1"/>
    <property type="match status" value="1"/>
</dbReference>
<evidence type="ECO:0000256" key="1">
    <source>
        <dbReference type="ARBA" id="ARBA00022741"/>
    </source>
</evidence>
<gene>
    <name evidence="4" type="ORF">DCF25_11595</name>
</gene>
<reference evidence="4 5" key="2">
    <citation type="submission" date="2018-06" db="EMBL/GenBank/DDBJ databases">
        <title>Metagenomic assembly of (sub)arctic Cyanobacteria and their associated microbiome from non-axenic cultures.</title>
        <authorList>
            <person name="Baurain D."/>
        </authorList>
    </citation>
    <scope>NUCLEOTIDE SEQUENCE [LARGE SCALE GENOMIC DNA]</scope>
    <source>
        <strain evidence="4">ULC129bin1</strain>
    </source>
</reference>
<keyword evidence="1" id="KW-0547">Nucleotide-binding</keyword>
<dbReference type="GO" id="GO:0004674">
    <property type="term" value="F:protein serine/threonine kinase activity"/>
    <property type="evidence" value="ECO:0007669"/>
    <property type="project" value="TreeGrafter"/>
</dbReference>
<dbReference type="InterPro" id="IPR000719">
    <property type="entry name" value="Prot_kinase_dom"/>
</dbReference>
<evidence type="ECO:0000256" key="2">
    <source>
        <dbReference type="ARBA" id="ARBA00022840"/>
    </source>
</evidence>
<feature type="domain" description="Protein kinase" evidence="3">
    <location>
        <begin position="10"/>
        <end position="150"/>
    </location>
</feature>
<evidence type="ECO:0000259" key="3">
    <source>
        <dbReference type="PROSITE" id="PS50011"/>
    </source>
</evidence>
<evidence type="ECO:0000313" key="4">
    <source>
        <dbReference type="EMBL" id="PZO17111.1"/>
    </source>
</evidence>
<sequence length="150" mass="17506">MIGTCLCDLYTLTKVLSHRSDQQTYLDWDSERRSSVVIKVLPFSYGFDWDNLDHFERETRLLKQLSHPAIPQYLDGFEINLPDFKGFAWVQTYIPAKSLAEHLQQGRTFSEDELKQIATALLEVLVFLRCFYTVATRLLFTEMSNPVIFC</sequence>
<dbReference type="Proteomes" id="UP000249354">
    <property type="component" value="Unassembled WGS sequence"/>
</dbReference>
<dbReference type="PANTHER" id="PTHR24363">
    <property type="entry name" value="SERINE/THREONINE PROTEIN KINASE"/>
    <property type="match status" value="1"/>
</dbReference>
<protein>
    <recommendedName>
        <fullName evidence="3">Protein kinase domain-containing protein</fullName>
    </recommendedName>
</protein>
<name>A0A2W4VXR8_9CYAN</name>
<keyword evidence="2" id="KW-0067">ATP-binding</keyword>
<dbReference type="GO" id="GO:0005524">
    <property type="term" value="F:ATP binding"/>
    <property type="evidence" value="ECO:0007669"/>
    <property type="project" value="UniProtKB-KW"/>
</dbReference>
<comment type="caution">
    <text evidence="4">The sequence shown here is derived from an EMBL/GenBank/DDBJ whole genome shotgun (WGS) entry which is preliminary data.</text>
</comment>
<dbReference type="PANTHER" id="PTHR24363:SF7">
    <property type="entry name" value="SERINE_THREONINE-PROTEIN KINASE-LIKE PROTEIN E"/>
    <property type="match status" value="1"/>
</dbReference>
<evidence type="ECO:0000313" key="5">
    <source>
        <dbReference type="Proteomes" id="UP000249354"/>
    </source>
</evidence>
<dbReference type="PROSITE" id="PS50011">
    <property type="entry name" value="PROTEIN_KINASE_DOM"/>
    <property type="match status" value="1"/>
</dbReference>
<accession>A0A2W4VXR8</accession>
<proteinExistence type="predicted"/>
<dbReference type="AlphaFoldDB" id="A0A2W4VXR8"/>
<reference evidence="5" key="1">
    <citation type="submission" date="2018-04" db="EMBL/GenBank/DDBJ databases">
        <authorList>
            <person name="Cornet L."/>
        </authorList>
    </citation>
    <scope>NUCLEOTIDE SEQUENCE [LARGE SCALE GENOMIC DNA]</scope>
</reference>
<dbReference type="InterPro" id="IPR011009">
    <property type="entry name" value="Kinase-like_dom_sf"/>
</dbReference>
<dbReference type="SUPFAM" id="SSF56112">
    <property type="entry name" value="Protein kinase-like (PK-like)"/>
    <property type="match status" value="1"/>
</dbReference>